<dbReference type="Gene3D" id="2.60.420.10">
    <property type="entry name" value="Maltose phosphorylase, domain 3"/>
    <property type="match status" value="1"/>
</dbReference>
<dbReference type="GO" id="GO:0016757">
    <property type="term" value="F:glycosyltransferase activity"/>
    <property type="evidence" value="ECO:0007669"/>
    <property type="project" value="UniProtKB-ARBA"/>
</dbReference>
<evidence type="ECO:0000313" key="7">
    <source>
        <dbReference type="EMBL" id="EOL44706.1"/>
    </source>
</evidence>
<dbReference type="GO" id="GO:0005975">
    <property type="term" value="P:carbohydrate metabolic process"/>
    <property type="evidence" value="ECO:0007669"/>
    <property type="project" value="InterPro"/>
</dbReference>
<evidence type="ECO:0000256" key="2">
    <source>
        <dbReference type="PIRSR" id="PIRSR036289-50"/>
    </source>
</evidence>
<dbReference type="Proteomes" id="UP000013785">
    <property type="component" value="Unassembled WGS sequence"/>
</dbReference>
<accession>R3W9X2</accession>
<reference evidence="7 8" key="1">
    <citation type="submission" date="2013-02" db="EMBL/GenBank/DDBJ databases">
        <title>The Genome Sequence of Enterococcus phoeniculicola BAA-412.</title>
        <authorList>
            <consortium name="The Broad Institute Genome Sequencing Platform"/>
            <consortium name="The Broad Institute Genome Sequencing Center for Infectious Disease"/>
            <person name="Earl A.M."/>
            <person name="Gilmore M.S."/>
            <person name="Lebreton F."/>
            <person name="Walker B."/>
            <person name="Young S.K."/>
            <person name="Zeng Q."/>
            <person name="Gargeya S."/>
            <person name="Fitzgerald M."/>
            <person name="Haas B."/>
            <person name="Abouelleil A."/>
            <person name="Alvarado L."/>
            <person name="Arachchi H.M."/>
            <person name="Berlin A.M."/>
            <person name="Chapman S.B."/>
            <person name="Dewar J."/>
            <person name="Goldberg J."/>
            <person name="Griggs A."/>
            <person name="Gujja S."/>
            <person name="Hansen M."/>
            <person name="Howarth C."/>
            <person name="Imamovic A."/>
            <person name="Larimer J."/>
            <person name="McCowan C."/>
            <person name="Murphy C."/>
            <person name="Neiman D."/>
            <person name="Pearson M."/>
            <person name="Priest M."/>
            <person name="Roberts A."/>
            <person name="Saif S."/>
            <person name="Shea T."/>
            <person name="Sisk P."/>
            <person name="Sykes S."/>
            <person name="Wortman J."/>
            <person name="Nusbaum C."/>
            <person name="Birren B."/>
        </authorList>
    </citation>
    <scope>NUCLEOTIDE SEQUENCE [LARGE SCALE GENOMIC DNA]</scope>
    <source>
        <strain evidence="7 8">ATCC BAA-412</strain>
    </source>
</reference>
<dbReference type="InterPro" id="IPR011013">
    <property type="entry name" value="Gal_mutarotase_sf_dom"/>
</dbReference>
<feature type="domain" description="Glycoside hydrolase family 65 C-terminal" evidence="5">
    <location>
        <begin position="689"/>
        <end position="746"/>
    </location>
</feature>
<dbReference type="RefSeq" id="WP_010768186.1">
    <property type="nucleotide sequence ID" value="NZ_ASWE01000003.1"/>
</dbReference>
<dbReference type="InterPro" id="IPR005194">
    <property type="entry name" value="Glyco_hydro_65_C"/>
</dbReference>
<dbReference type="EMBL" id="AJAT01000013">
    <property type="protein sequence ID" value="EOL44706.1"/>
    <property type="molecule type" value="Genomic_DNA"/>
</dbReference>
<dbReference type="OrthoDB" id="9758855at2"/>
<dbReference type="PATRIC" id="fig|1158610.3.peg.1508"/>
<proteinExistence type="inferred from homology"/>
<dbReference type="Pfam" id="PF03633">
    <property type="entry name" value="Glyco_hydro_65C"/>
    <property type="match status" value="1"/>
</dbReference>
<keyword evidence="8" id="KW-1185">Reference proteome</keyword>
<dbReference type="SUPFAM" id="SSF48208">
    <property type="entry name" value="Six-hairpin glycosidases"/>
    <property type="match status" value="1"/>
</dbReference>
<feature type="domain" description="Glycoside hydrolase family 65 central catalytic" evidence="4">
    <location>
        <begin position="319"/>
        <end position="680"/>
    </location>
</feature>
<dbReference type="PIRSF" id="PIRSF036289">
    <property type="entry name" value="Glycosyl_hydrolase_malt_phosph"/>
    <property type="match status" value="1"/>
</dbReference>
<comment type="caution">
    <text evidence="7">The sequence shown here is derived from an EMBL/GenBank/DDBJ whole genome shotgun (WGS) entry which is preliminary data.</text>
</comment>
<dbReference type="InterPro" id="IPR008928">
    <property type="entry name" value="6-hairpin_glycosidase_sf"/>
</dbReference>
<dbReference type="InterPro" id="IPR005196">
    <property type="entry name" value="Glyco_hydro_65_N"/>
</dbReference>
<dbReference type="Pfam" id="PF03632">
    <property type="entry name" value="Glyco_hydro_65m"/>
    <property type="match status" value="1"/>
</dbReference>
<evidence type="ECO:0008006" key="9">
    <source>
        <dbReference type="Google" id="ProtNLM"/>
    </source>
</evidence>
<dbReference type="PANTHER" id="PTHR11051:SF14">
    <property type="entry name" value="MALTOSE PHOSPHORYLASE"/>
    <property type="match status" value="1"/>
</dbReference>
<sequence length="761" mass="88331">MAKIADIYYKLDPWVITEQGFDKKRNEVSESIFSLGNEYSGIRGYFEEGFGGDTLLGSYFNGIYENSPQENRVQYKGIVARSHFMVNAVDWLYTRITLDGETLDLAQANVSDFVRTLDMRTGVLSRSFVWQTKNKKKVRLHFERFLDMTHAQFGFQKIQAEALNFTGEVTFELGADFNTIHQSQEQNFWQEVYKQTNTLTSAIIGKTITTNQKIYSGFKLKANQSLETVSVERDKFIGHKFNVKLEERRLFEVIRFSTNVAKKKDIDTEELLEIGETLLTEQIETYEEAKMRQAAYWADIWQNLDIIIEGDELNQQGIRFCIFQLQQTYHGQNPSNNIGAKGLTGESYGGHAFWDTETCCLPFYLLNNIDAAKNLLEFRYQTLPEARNRAKELDCKGACYPIATLNGNEASDLWQHASLQFQPSTGVAYGIWHYMQVSEDQDFLMSHGIEMLIEISRFLRTRGDWSPTGEFGFFGVMGPDEFQMMVNHNAYTNYMAKKTFEYTLESLEKINDQFPERFTELVTEFALTKEEQMDWAKCAEQMLILETKDGLIEQHDGFFKLPHVDIKKIPVEEFPLYHHWSYDRIYRNDMIKQPDVLMFQFLYNQDFSHESKRINYEFYEPKTIHESSLSPSIHSILAAELGREREAYEFFGFATRMDLDNYNRNTREGLHTTSIAAAWMNIVYGFGGIRTDGKELVVAPMIPKQWTSYSFKLTYHQTLISIHVEQDTVTLTKVKGEPITLKLYGEFIEIASEPVIKTIHL</sequence>
<dbReference type="eggNOG" id="COG1554">
    <property type="taxonomic scope" value="Bacteria"/>
</dbReference>
<feature type="binding site" evidence="3">
    <location>
        <begin position="592"/>
        <end position="593"/>
    </location>
    <ligand>
        <name>substrate</name>
    </ligand>
</feature>
<comment type="similarity">
    <text evidence="1">Belongs to the glycosyl hydrolase 65 family.</text>
</comment>
<evidence type="ECO:0000313" key="8">
    <source>
        <dbReference type="Proteomes" id="UP000013785"/>
    </source>
</evidence>
<dbReference type="GO" id="GO:0004553">
    <property type="term" value="F:hydrolase activity, hydrolyzing O-glycosyl compounds"/>
    <property type="evidence" value="ECO:0007669"/>
    <property type="project" value="TreeGrafter"/>
</dbReference>
<dbReference type="GO" id="GO:0030246">
    <property type="term" value="F:carbohydrate binding"/>
    <property type="evidence" value="ECO:0007669"/>
    <property type="project" value="InterPro"/>
</dbReference>
<evidence type="ECO:0000256" key="3">
    <source>
        <dbReference type="PIRSR" id="PIRSR036289-51"/>
    </source>
</evidence>
<gene>
    <name evidence="7" type="ORF">UC3_01523</name>
</gene>
<dbReference type="PANTHER" id="PTHR11051">
    <property type="entry name" value="GLYCOSYL HYDROLASE-RELATED"/>
    <property type="match status" value="1"/>
</dbReference>
<feature type="active site" description="Proton donor" evidence="2">
    <location>
        <position position="481"/>
    </location>
</feature>
<dbReference type="SUPFAM" id="SSF74650">
    <property type="entry name" value="Galactose mutarotase-like"/>
    <property type="match status" value="1"/>
</dbReference>
<dbReference type="AlphaFoldDB" id="R3W9X2"/>
<dbReference type="InterPro" id="IPR037018">
    <property type="entry name" value="GH65_N"/>
</dbReference>
<evidence type="ECO:0000259" key="6">
    <source>
        <dbReference type="Pfam" id="PF03636"/>
    </source>
</evidence>
<dbReference type="InterPro" id="IPR017045">
    <property type="entry name" value="Malt_Pase/Glycosyl_Hdrlase"/>
</dbReference>
<evidence type="ECO:0000259" key="4">
    <source>
        <dbReference type="Pfam" id="PF03632"/>
    </source>
</evidence>
<dbReference type="HOGENOM" id="CLU_006285_2_2_9"/>
<name>R3W9X2_9ENTE</name>
<evidence type="ECO:0000259" key="5">
    <source>
        <dbReference type="Pfam" id="PF03633"/>
    </source>
</evidence>
<dbReference type="Pfam" id="PF03636">
    <property type="entry name" value="Glyco_hydro_65N"/>
    <property type="match status" value="1"/>
</dbReference>
<dbReference type="Gene3D" id="1.50.10.10">
    <property type="match status" value="1"/>
</dbReference>
<dbReference type="STRING" id="154621.RV11_GL002455"/>
<evidence type="ECO:0000256" key="1">
    <source>
        <dbReference type="ARBA" id="ARBA00006768"/>
    </source>
</evidence>
<feature type="binding site" evidence="3">
    <location>
        <begin position="354"/>
        <end position="355"/>
    </location>
    <ligand>
        <name>substrate</name>
    </ligand>
</feature>
<dbReference type="InterPro" id="IPR012341">
    <property type="entry name" value="6hp_glycosidase-like_sf"/>
</dbReference>
<feature type="domain" description="Glycoside hydrolase family 65 N-terminal" evidence="6">
    <location>
        <begin position="17"/>
        <end position="258"/>
    </location>
</feature>
<protein>
    <recommendedName>
        <fullName evidence="9">Maltose phosphorylase</fullName>
    </recommendedName>
</protein>
<organism evidence="7 8">
    <name type="scientific">Enterococcus phoeniculicola ATCC BAA-412</name>
    <dbReference type="NCBI Taxonomy" id="1158610"/>
    <lineage>
        <taxon>Bacteria</taxon>
        <taxon>Bacillati</taxon>
        <taxon>Bacillota</taxon>
        <taxon>Bacilli</taxon>
        <taxon>Lactobacillales</taxon>
        <taxon>Enterococcaceae</taxon>
        <taxon>Enterococcus</taxon>
    </lineage>
</organism>
<dbReference type="Gene3D" id="2.70.98.40">
    <property type="entry name" value="Glycoside hydrolase, family 65, N-terminal domain"/>
    <property type="match status" value="1"/>
</dbReference>
<dbReference type="InterPro" id="IPR005195">
    <property type="entry name" value="Glyco_hydro_65_M"/>
</dbReference>